<evidence type="ECO:0000256" key="1">
    <source>
        <dbReference type="ARBA" id="ARBA00007847"/>
    </source>
</evidence>
<dbReference type="GO" id="GO:0047661">
    <property type="term" value="F:amino-acid racemase activity"/>
    <property type="evidence" value="ECO:0007669"/>
    <property type="project" value="InterPro"/>
</dbReference>
<protein>
    <recommendedName>
        <fullName evidence="4">Aspartate racemase</fullName>
    </recommendedName>
</protein>
<organism evidence="3">
    <name type="scientific">marine sediment metagenome</name>
    <dbReference type="NCBI Taxonomy" id="412755"/>
    <lineage>
        <taxon>unclassified sequences</taxon>
        <taxon>metagenomes</taxon>
        <taxon>ecological metagenomes</taxon>
    </lineage>
</organism>
<dbReference type="InterPro" id="IPR015942">
    <property type="entry name" value="Asp/Glu/hydantoin_racemase"/>
</dbReference>
<dbReference type="PANTHER" id="PTHR21198:SF7">
    <property type="entry name" value="ASPARTATE-GLUTAMATE RACEMASE FAMILY"/>
    <property type="match status" value="1"/>
</dbReference>
<feature type="non-terminal residue" evidence="3">
    <location>
        <position position="1"/>
    </location>
</feature>
<dbReference type="AlphaFoldDB" id="X0XPK4"/>
<sequence>ESSSEYYQIINETIKNKLGGFHSAKIIMYSIDFGELVDLLNKEKWNEIARLMIDAAQRVEKGGADFVVICSNTIHKVAEEIQNNVKIPLLHIVDLTAEEIKKQGLNKIGILGTRFTMEEDFYKGRLIDKYGFEVAIPGEEERKIVDNVIFNELCLGERKESSKKKFIEIIEKLVNNGAEGIILGCTEIPTLIRQDDIKVHLFNTTRIHAEAAAEYAIKQ</sequence>
<dbReference type="PANTHER" id="PTHR21198">
    <property type="entry name" value="GLUTAMATE RACEMASE"/>
    <property type="match status" value="1"/>
</dbReference>
<dbReference type="InterPro" id="IPR001920">
    <property type="entry name" value="Asp/Glu_race"/>
</dbReference>
<accession>X0XPK4</accession>
<dbReference type="InterPro" id="IPR004380">
    <property type="entry name" value="Asp_race"/>
</dbReference>
<keyword evidence="2" id="KW-0413">Isomerase</keyword>
<comment type="caution">
    <text evidence="3">The sequence shown here is derived from an EMBL/GenBank/DDBJ whole genome shotgun (WGS) entry which is preliminary data.</text>
</comment>
<proteinExistence type="inferred from homology"/>
<evidence type="ECO:0000313" key="3">
    <source>
        <dbReference type="EMBL" id="GAG26886.1"/>
    </source>
</evidence>
<gene>
    <name evidence="3" type="ORF">S01H1_53839</name>
</gene>
<reference evidence="3" key="1">
    <citation type="journal article" date="2014" name="Front. Microbiol.">
        <title>High frequency of phylogenetically diverse reductive dehalogenase-homologous genes in deep subseafloor sedimentary metagenomes.</title>
        <authorList>
            <person name="Kawai M."/>
            <person name="Futagami T."/>
            <person name="Toyoda A."/>
            <person name="Takaki Y."/>
            <person name="Nishi S."/>
            <person name="Hori S."/>
            <person name="Arai W."/>
            <person name="Tsubouchi T."/>
            <person name="Morono Y."/>
            <person name="Uchiyama I."/>
            <person name="Ito T."/>
            <person name="Fujiyama A."/>
            <person name="Inagaki F."/>
            <person name="Takami H."/>
        </authorList>
    </citation>
    <scope>NUCLEOTIDE SEQUENCE</scope>
    <source>
        <strain evidence="3">Expedition CK06-06</strain>
    </source>
</reference>
<dbReference type="NCBIfam" id="TIGR00035">
    <property type="entry name" value="asp_race"/>
    <property type="match status" value="1"/>
</dbReference>
<name>X0XPK4_9ZZZZ</name>
<evidence type="ECO:0008006" key="4">
    <source>
        <dbReference type="Google" id="ProtNLM"/>
    </source>
</evidence>
<dbReference type="EMBL" id="BARS01034885">
    <property type="protein sequence ID" value="GAG26886.1"/>
    <property type="molecule type" value="Genomic_DNA"/>
</dbReference>
<dbReference type="Pfam" id="PF01177">
    <property type="entry name" value="Asp_Glu_race"/>
    <property type="match status" value="1"/>
</dbReference>
<dbReference type="Gene3D" id="3.40.50.1860">
    <property type="match status" value="2"/>
</dbReference>
<comment type="similarity">
    <text evidence="1">Belongs to the aspartate/glutamate racemases family.</text>
</comment>
<dbReference type="SUPFAM" id="SSF53681">
    <property type="entry name" value="Aspartate/glutamate racemase"/>
    <property type="match status" value="2"/>
</dbReference>
<evidence type="ECO:0000256" key="2">
    <source>
        <dbReference type="ARBA" id="ARBA00023235"/>
    </source>
</evidence>